<evidence type="ECO:0000313" key="2">
    <source>
        <dbReference type="Proteomes" id="UP001152320"/>
    </source>
</evidence>
<accession>A0A9Q1CIJ4</accession>
<evidence type="ECO:0000313" key="1">
    <source>
        <dbReference type="EMBL" id="KAJ8045933.1"/>
    </source>
</evidence>
<comment type="caution">
    <text evidence="1">The sequence shown here is derived from an EMBL/GenBank/DDBJ whole genome shotgun (WGS) entry which is preliminary data.</text>
</comment>
<gene>
    <name evidence="1" type="ORF">HOLleu_09054</name>
</gene>
<proteinExistence type="predicted"/>
<sequence>MPFLYNSHNFDRYIRPAEYNTLNLAYIIRRGAKLGELLQLTLAKLQTYNQSDYLIVKVAAGINNLTKFVYDSGKRNRVLTVSQLSADNLVSILEDFRSRILAARPGTIVSFCTIPTASLKKFQDCKNLQAPILSESDLTTAQVYLDQVLDEVNSRIIALNSGTSHTVSLHSDIRRSSIRRSSTIPREGRRTTIRSKVNLLYDGLHATSNVKRKWYNAVLSSFLKDSRKAQQQ</sequence>
<dbReference type="OrthoDB" id="6067128at2759"/>
<reference evidence="1" key="1">
    <citation type="submission" date="2021-10" db="EMBL/GenBank/DDBJ databases">
        <title>Tropical sea cucumber genome reveals ecological adaptation and Cuvierian tubules defense mechanism.</title>
        <authorList>
            <person name="Chen T."/>
        </authorList>
    </citation>
    <scope>NUCLEOTIDE SEQUENCE</scope>
    <source>
        <strain evidence="1">Nanhai2018</strain>
        <tissue evidence="1">Muscle</tissue>
    </source>
</reference>
<name>A0A9Q1CIJ4_HOLLE</name>
<keyword evidence="2" id="KW-1185">Reference proteome</keyword>
<dbReference type="EMBL" id="JAIZAY010000003">
    <property type="protein sequence ID" value="KAJ8045933.1"/>
    <property type="molecule type" value="Genomic_DNA"/>
</dbReference>
<dbReference type="AlphaFoldDB" id="A0A9Q1CIJ4"/>
<organism evidence="1 2">
    <name type="scientific">Holothuria leucospilota</name>
    <name type="common">Black long sea cucumber</name>
    <name type="synonym">Mertensiothuria leucospilota</name>
    <dbReference type="NCBI Taxonomy" id="206669"/>
    <lineage>
        <taxon>Eukaryota</taxon>
        <taxon>Metazoa</taxon>
        <taxon>Echinodermata</taxon>
        <taxon>Eleutherozoa</taxon>
        <taxon>Echinozoa</taxon>
        <taxon>Holothuroidea</taxon>
        <taxon>Aspidochirotacea</taxon>
        <taxon>Aspidochirotida</taxon>
        <taxon>Holothuriidae</taxon>
        <taxon>Holothuria</taxon>
    </lineage>
</organism>
<dbReference type="Proteomes" id="UP001152320">
    <property type="component" value="Chromosome 3"/>
</dbReference>
<protein>
    <submittedName>
        <fullName evidence="1">Uncharacterized protein</fullName>
    </submittedName>
</protein>